<dbReference type="Gene3D" id="3.40.50.150">
    <property type="entry name" value="Vaccinia Virus protein VP39"/>
    <property type="match status" value="1"/>
</dbReference>
<dbReference type="KEGG" id="chyd:H4K34_01980"/>
<name>A0A7H0VFY8_9FLAO</name>
<keyword evidence="3" id="KW-0489">Methyltransferase</keyword>
<accession>A0A7H0VFY8</accession>
<dbReference type="EMBL" id="CP060139">
    <property type="protein sequence ID" value="QNR24636.1"/>
    <property type="molecule type" value="Genomic_DNA"/>
</dbReference>
<evidence type="ECO:0000313" key="3">
    <source>
        <dbReference type="EMBL" id="QNR24636.1"/>
    </source>
</evidence>
<dbReference type="RefSeq" id="WP_210759163.1">
    <property type="nucleotide sequence ID" value="NZ_CP060139.1"/>
</dbReference>
<evidence type="ECO:0000256" key="1">
    <source>
        <dbReference type="ARBA" id="ARBA00022679"/>
    </source>
</evidence>
<keyword evidence="4" id="KW-1185">Reference proteome</keyword>
<reference evidence="3 4" key="1">
    <citation type="submission" date="2020-08" db="EMBL/GenBank/DDBJ databases">
        <title>Croceimicrobium hydrocarbonivorans gen. nov., sp. nov., a novel marine bacterium isolated from a bacterial consortium that degrades polyethylene terephthalate.</title>
        <authorList>
            <person name="Liu R."/>
        </authorList>
    </citation>
    <scope>NUCLEOTIDE SEQUENCE [LARGE SCALE GENOMIC DNA]</scope>
    <source>
        <strain evidence="3 4">A20-9</strain>
    </source>
</reference>
<sequence>MSKQTPNSWYEQWFNTRFYHMLYQHRDEQEAQDFIDILFSRLQPQSDWHILDLACGRGRHARYIHQKGMEVTGLDLADANIEFAAQYLEDKLHFQVADMRQDLGTKRFDLILNLFTSFGYFDQWEENLKAMQRIKQALKPGALLLIDFLNVEKVCEDLIPSEQRNIEGHEFQIERRIEGGKIVKEIFLKEPDGKKHRFKEEVWALSLQEFQALFRESGLQILDIFGSYNLANFEARQSERLILLAQA</sequence>
<feature type="domain" description="Methyltransferase" evidence="2">
    <location>
        <begin position="50"/>
        <end position="141"/>
    </location>
</feature>
<proteinExistence type="predicted"/>
<protein>
    <submittedName>
        <fullName evidence="3">Methyltransferase domain-containing protein</fullName>
    </submittedName>
</protein>
<dbReference type="Pfam" id="PF13649">
    <property type="entry name" value="Methyltransf_25"/>
    <property type="match status" value="1"/>
</dbReference>
<dbReference type="InterPro" id="IPR041698">
    <property type="entry name" value="Methyltransf_25"/>
</dbReference>
<keyword evidence="1 3" id="KW-0808">Transferase</keyword>
<dbReference type="SUPFAM" id="SSF53335">
    <property type="entry name" value="S-adenosyl-L-methionine-dependent methyltransferases"/>
    <property type="match status" value="1"/>
</dbReference>
<dbReference type="Gene3D" id="2.20.25.110">
    <property type="entry name" value="S-adenosyl-L-methionine-dependent methyltransferases"/>
    <property type="match status" value="1"/>
</dbReference>
<organism evidence="3 4">
    <name type="scientific">Croceimicrobium hydrocarbonivorans</name>
    <dbReference type="NCBI Taxonomy" id="2761580"/>
    <lineage>
        <taxon>Bacteria</taxon>
        <taxon>Pseudomonadati</taxon>
        <taxon>Bacteroidota</taxon>
        <taxon>Flavobacteriia</taxon>
        <taxon>Flavobacteriales</taxon>
        <taxon>Owenweeksiaceae</taxon>
        <taxon>Croceimicrobium</taxon>
    </lineage>
</organism>
<dbReference type="AlphaFoldDB" id="A0A7H0VFY8"/>
<gene>
    <name evidence="3" type="ORF">H4K34_01980</name>
</gene>
<evidence type="ECO:0000259" key="2">
    <source>
        <dbReference type="Pfam" id="PF13649"/>
    </source>
</evidence>
<evidence type="ECO:0000313" key="4">
    <source>
        <dbReference type="Proteomes" id="UP000516305"/>
    </source>
</evidence>
<dbReference type="GO" id="GO:0032259">
    <property type="term" value="P:methylation"/>
    <property type="evidence" value="ECO:0007669"/>
    <property type="project" value="UniProtKB-KW"/>
</dbReference>
<dbReference type="GO" id="GO:0008168">
    <property type="term" value="F:methyltransferase activity"/>
    <property type="evidence" value="ECO:0007669"/>
    <property type="project" value="UniProtKB-KW"/>
</dbReference>
<dbReference type="InterPro" id="IPR029063">
    <property type="entry name" value="SAM-dependent_MTases_sf"/>
</dbReference>
<dbReference type="CDD" id="cd02440">
    <property type="entry name" value="AdoMet_MTases"/>
    <property type="match status" value="1"/>
</dbReference>
<dbReference type="Proteomes" id="UP000516305">
    <property type="component" value="Chromosome"/>
</dbReference>
<dbReference type="PANTHER" id="PTHR43861">
    <property type="entry name" value="TRANS-ACONITATE 2-METHYLTRANSFERASE-RELATED"/>
    <property type="match status" value="1"/>
</dbReference>